<accession>A0A3P7IZ12</accession>
<name>A0A3P7IZ12_STRVU</name>
<evidence type="ECO:0000313" key="4">
    <source>
        <dbReference type="Proteomes" id="UP000270094"/>
    </source>
</evidence>
<feature type="chain" id="PRO_5018127760" evidence="2">
    <location>
        <begin position="19"/>
        <end position="71"/>
    </location>
</feature>
<proteinExistence type="predicted"/>
<dbReference type="Proteomes" id="UP000270094">
    <property type="component" value="Unassembled WGS sequence"/>
</dbReference>
<feature type="compositionally biased region" description="Gly residues" evidence="1">
    <location>
        <begin position="51"/>
        <end position="65"/>
    </location>
</feature>
<protein>
    <submittedName>
        <fullName evidence="3">Uncharacterized protein</fullName>
    </submittedName>
</protein>
<gene>
    <name evidence="3" type="ORF">SVUK_LOCUS10784</name>
</gene>
<feature type="region of interest" description="Disordered" evidence="1">
    <location>
        <begin position="14"/>
        <end position="71"/>
    </location>
</feature>
<keyword evidence="4" id="KW-1185">Reference proteome</keyword>
<evidence type="ECO:0000256" key="2">
    <source>
        <dbReference type="SAM" id="SignalP"/>
    </source>
</evidence>
<evidence type="ECO:0000313" key="3">
    <source>
        <dbReference type="EMBL" id="VDM75786.1"/>
    </source>
</evidence>
<feature type="signal peptide" evidence="2">
    <location>
        <begin position="1"/>
        <end position="18"/>
    </location>
</feature>
<reference evidence="3 4" key="1">
    <citation type="submission" date="2018-11" db="EMBL/GenBank/DDBJ databases">
        <authorList>
            <consortium name="Pathogen Informatics"/>
        </authorList>
    </citation>
    <scope>NUCLEOTIDE SEQUENCE [LARGE SCALE GENOMIC DNA]</scope>
</reference>
<dbReference type="AlphaFoldDB" id="A0A3P7IZ12"/>
<dbReference type="EMBL" id="UYYB01095835">
    <property type="protein sequence ID" value="VDM75786.1"/>
    <property type="molecule type" value="Genomic_DNA"/>
</dbReference>
<organism evidence="3 4">
    <name type="scientific">Strongylus vulgaris</name>
    <name type="common">Blood worm</name>
    <dbReference type="NCBI Taxonomy" id="40348"/>
    <lineage>
        <taxon>Eukaryota</taxon>
        <taxon>Metazoa</taxon>
        <taxon>Ecdysozoa</taxon>
        <taxon>Nematoda</taxon>
        <taxon>Chromadorea</taxon>
        <taxon>Rhabditida</taxon>
        <taxon>Rhabditina</taxon>
        <taxon>Rhabditomorpha</taxon>
        <taxon>Strongyloidea</taxon>
        <taxon>Strongylidae</taxon>
        <taxon>Strongylus</taxon>
    </lineage>
</organism>
<sequence>MLFALLLLALICSTTVNAGQPRRNSTEKGHPPMGRQRGAGGPNGQNAPPMGGQGGPGRGPRGGAGQQSQKQ</sequence>
<evidence type="ECO:0000256" key="1">
    <source>
        <dbReference type="SAM" id="MobiDB-lite"/>
    </source>
</evidence>
<keyword evidence="2" id="KW-0732">Signal</keyword>